<comment type="caution">
    <text evidence="2">The sequence shown here is derived from an EMBL/GenBank/DDBJ whole genome shotgun (WGS) entry which is preliminary data.</text>
</comment>
<feature type="transmembrane region" description="Helical" evidence="1">
    <location>
        <begin position="90"/>
        <end position="109"/>
    </location>
</feature>
<keyword evidence="1" id="KW-0812">Transmembrane</keyword>
<dbReference type="PANTHER" id="PTHR38095">
    <property type="entry name" value="ANAEROBIC DIMETHYL SULFOXIDE REDUCTASE CHAIN YNFH"/>
    <property type="match status" value="1"/>
</dbReference>
<feature type="transmembrane region" description="Helical" evidence="1">
    <location>
        <begin position="252"/>
        <end position="271"/>
    </location>
</feature>
<keyword evidence="1" id="KW-0472">Membrane</keyword>
<feature type="transmembrane region" description="Helical" evidence="1">
    <location>
        <begin position="50"/>
        <end position="70"/>
    </location>
</feature>
<dbReference type="Proteomes" id="UP001430755">
    <property type="component" value="Unassembled WGS sequence"/>
</dbReference>
<reference evidence="2" key="1">
    <citation type="submission" date="2021-11" db="EMBL/GenBank/DDBJ databases">
        <title>A Novel Adlercreutzia Species, isolated from a Allomyrina dichotoma larva feces.</title>
        <authorList>
            <person name="Suh M.K."/>
        </authorList>
    </citation>
    <scope>NUCLEOTIDE SEQUENCE</scope>
    <source>
        <strain evidence="2">JBNU-10</strain>
    </source>
</reference>
<sequence>MLFENASAELALLLFTLLVPVGVMALALMACTRGFLAVDGAAARAADRLATLPAVVMIAGLVCSFFHLGAPAHVFGMMAGLGHSPLSNEIIVAAIAIVIGVVYWVICLAKGLNAGGHKAFGIVLLVAAVACAVFTGTAYSMPTIPTWDTPYNWVGQLGLALLGGAVLAGASLAVAGYELDKRARCLLLGCGAVGLVAVAAVLIGQGAVAGAAAGSLGGLPAAVMVDYASAGIGCVVLCAAGYALWACSRDRAALACVAAVCVLVGLALMRVDFYGVFLSAGLAWL</sequence>
<accession>A0ABS9WDA7</accession>
<protein>
    <submittedName>
        <fullName evidence="2">Dimethyl sulfoxide reductase anchor subunit</fullName>
        <ecNumber evidence="2">1.8.5.3</ecNumber>
    </submittedName>
</protein>
<dbReference type="EMBL" id="JAJMLW010000001">
    <property type="protein sequence ID" value="MCI2240844.1"/>
    <property type="molecule type" value="Genomic_DNA"/>
</dbReference>
<feature type="transmembrane region" description="Helical" evidence="1">
    <location>
        <begin position="12"/>
        <end position="38"/>
    </location>
</feature>
<evidence type="ECO:0000256" key="1">
    <source>
        <dbReference type="SAM" id="Phobius"/>
    </source>
</evidence>
<gene>
    <name evidence="2" type="ORF">LPT13_00525</name>
</gene>
<dbReference type="RefSeq" id="WP_242162469.1">
    <property type="nucleotide sequence ID" value="NZ_JAJMLW010000001.1"/>
</dbReference>
<organism evidence="2 3">
    <name type="scientific">Adlercreutzia faecimuris</name>
    <dbReference type="NCBI Taxonomy" id="2897341"/>
    <lineage>
        <taxon>Bacteria</taxon>
        <taxon>Bacillati</taxon>
        <taxon>Actinomycetota</taxon>
        <taxon>Coriobacteriia</taxon>
        <taxon>Eggerthellales</taxon>
        <taxon>Eggerthellaceae</taxon>
        <taxon>Adlercreutzia</taxon>
    </lineage>
</organism>
<dbReference type="Pfam" id="PF04976">
    <property type="entry name" value="DmsC"/>
    <property type="match status" value="1"/>
</dbReference>
<proteinExistence type="predicted"/>
<dbReference type="GO" id="GO:0016491">
    <property type="term" value="F:oxidoreductase activity"/>
    <property type="evidence" value="ECO:0007669"/>
    <property type="project" value="UniProtKB-KW"/>
</dbReference>
<keyword evidence="3" id="KW-1185">Reference proteome</keyword>
<dbReference type="PANTHER" id="PTHR38095:SF2">
    <property type="entry name" value="ANAEROBIC DIMETHYL SULFOXIDE REDUCTASE CHAIN C"/>
    <property type="match status" value="1"/>
</dbReference>
<dbReference type="InterPro" id="IPR007059">
    <property type="entry name" value="DmsC"/>
</dbReference>
<feature type="transmembrane region" description="Helical" evidence="1">
    <location>
        <begin position="153"/>
        <end position="174"/>
    </location>
</feature>
<feature type="transmembrane region" description="Helical" evidence="1">
    <location>
        <begin position="227"/>
        <end position="245"/>
    </location>
</feature>
<evidence type="ECO:0000313" key="3">
    <source>
        <dbReference type="Proteomes" id="UP001430755"/>
    </source>
</evidence>
<keyword evidence="2" id="KW-0560">Oxidoreductase</keyword>
<name>A0ABS9WDA7_9ACTN</name>
<dbReference type="EC" id="1.8.5.3" evidence="2"/>
<feature type="transmembrane region" description="Helical" evidence="1">
    <location>
        <begin position="186"/>
        <end position="207"/>
    </location>
</feature>
<keyword evidence="1" id="KW-1133">Transmembrane helix</keyword>
<feature type="transmembrane region" description="Helical" evidence="1">
    <location>
        <begin position="121"/>
        <end position="141"/>
    </location>
</feature>
<evidence type="ECO:0000313" key="2">
    <source>
        <dbReference type="EMBL" id="MCI2240844.1"/>
    </source>
</evidence>